<dbReference type="Proteomes" id="UP000278036">
    <property type="component" value="Unassembled WGS sequence"/>
</dbReference>
<dbReference type="EMBL" id="RAQU01000048">
    <property type="protein sequence ID" value="RKK04293.1"/>
    <property type="molecule type" value="Genomic_DNA"/>
</dbReference>
<gene>
    <name evidence="2" type="ORF">D6Z83_10170</name>
    <name evidence="3" type="ORF">EBE87_02805</name>
</gene>
<evidence type="ECO:0000313" key="2">
    <source>
        <dbReference type="EMBL" id="RKK04293.1"/>
    </source>
</evidence>
<dbReference type="Pfam" id="PF02325">
    <property type="entry name" value="CCB3_YggT"/>
    <property type="match status" value="1"/>
</dbReference>
<dbReference type="InterPro" id="IPR003425">
    <property type="entry name" value="CCB3/YggT"/>
</dbReference>
<dbReference type="OrthoDB" id="9814445at2"/>
<dbReference type="RefSeq" id="WP_120638209.1">
    <property type="nucleotide sequence ID" value="NZ_RAQU01000048.1"/>
</dbReference>
<reference evidence="2 5" key="1">
    <citation type="submission" date="2018-09" db="EMBL/GenBank/DDBJ databases">
        <title>Roseomonas sp. nov., isolated from feces of Tibetan antelopes in the Qinghai-Tibet plateau, China.</title>
        <authorList>
            <person name="Tian Z."/>
        </authorList>
    </citation>
    <scope>NUCLEOTIDE SEQUENCE [LARGE SCALE GENOMIC DNA]</scope>
    <source>
        <strain evidence="3 4">Z23</strain>
        <strain evidence="2 5">Z24</strain>
    </source>
</reference>
<keyword evidence="1" id="KW-0472">Membrane</keyword>
<comment type="caution">
    <text evidence="2">The sequence shown here is derived from an EMBL/GenBank/DDBJ whole genome shotgun (WGS) entry which is preliminary data.</text>
</comment>
<evidence type="ECO:0000313" key="5">
    <source>
        <dbReference type="Proteomes" id="UP000278036"/>
    </source>
</evidence>
<feature type="transmembrane region" description="Helical" evidence="1">
    <location>
        <begin position="66"/>
        <end position="87"/>
    </location>
</feature>
<dbReference type="EMBL" id="RFLX01000001">
    <property type="protein sequence ID" value="RMI27312.1"/>
    <property type="molecule type" value="Genomic_DNA"/>
</dbReference>
<dbReference type="GO" id="GO:0016020">
    <property type="term" value="C:membrane"/>
    <property type="evidence" value="ECO:0007669"/>
    <property type="project" value="InterPro"/>
</dbReference>
<organism evidence="2 5">
    <name type="scientific">Teichococcus wenyumeiae</name>
    <dbReference type="NCBI Taxonomy" id="2478470"/>
    <lineage>
        <taxon>Bacteria</taxon>
        <taxon>Pseudomonadati</taxon>
        <taxon>Pseudomonadota</taxon>
        <taxon>Alphaproteobacteria</taxon>
        <taxon>Acetobacterales</taxon>
        <taxon>Roseomonadaceae</taxon>
        <taxon>Roseomonas</taxon>
    </lineage>
</organism>
<evidence type="ECO:0000256" key="1">
    <source>
        <dbReference type="SAM" id="Phobius"/>
    </source>
</evidence>
<keyword evidence="1" id="KW-1133">Transmembrane helix</keyword>
<evidence type="ECO:0000313" key="4">
    <source>
        <dbReference type="Proteomes" id="UP000274097"/>
    </source>
</evidence>
<name>A0A3A9JHT1_9PROT</name>
<keyword evidence="4" id="KW-1185">Reference proteome</keyword>
<evidence type="ECO:0000313" key="3">
    <source>
        <dbReference type="EMBL" id="RMI27312.1"/>
    </source>
</evidence>
<proteinExistence type="predicted"/>
<feature type="transmembrane region" description="Helical" evidence="1">
    <location>
        <begin position="12"/>
        <end position="34"/>
    </location>
</feature>
<dbReference type="AlphaFoldDB" id="A0A3A9JHT1"/>
<keyword evidence="1" id="KW-0812">Transmembrane</keyword>
<accession>A0A3A9JHT1</accession>
<protein>
    <submittedName>
        <fullName evidence="2">YggT family protein</fullName>
    </submittedName>
</protein>
<sequence>MYALFWLIDQLIGLYVWALIIAAVFSLLVSFNVLDTRNRFVWTVGDFLYKVTEPALRPIRRFMPDLGGIDLSPMILILLLYALRIFLWQSVWPLLAG</sequence>
<dbReference type="InParanoid" id="A0A3A9JHT1"/>
<dbReference type="Proteomes" id="UP000274097">
    <property type="component" value="Unassembled WGS sequence"/>
</dbReference>